<feature type="compositionally biased region" description="Low complexity" evidence="1">
    <location>
        <begin position="356"/>
        <end position="367"/>
    </location>
</feature>
<proteinExistence type="predicted"/>
<evidence type="ECO:0000256" key="1">
    <source>
        <dbReference type="SAM" id="MobiDB-lite"/>
    </source>
</evidence>
<feature type="compositionally biased region" description="Polar residues" evidence="1">
    <location>
        <begin position="290"/>
        <end position="301"/>
    </location>
</feature>
<feature type="domain" description="DUF7908" evidence="2">
    <location>
        <begin position="143"/>
        <end position="260"/>
    </location>
</feature>
<dbReference type="InterPro" id="IPR057230">
    <property type="entry name" value="DUF7908"/>
</dbReference>
<dbReference type="EMBL" id="JAAOAM010000036">
    <property type="protein sequence ID" value="KAF5555337.1"/>
    <property type="molecule type" value="Genomic_DNA"/>
</dbReference>
<protein>
    <recommendedName>
        <fullName evidence="2">DUF7908 domain-containing protein</fullName>
    </recommendedName>
</protein>
<reference evidence="3 4" key="1">
    <citation type="submission" date="2020-05" db="EMBL/GenBank/DDBJ databases">
        <title>Identification and distribution of gene clusters putatively required for synthesis of sphingolipid metabolism inhibitors in phylogenetically diverse species of the filamentous fungus Fusarium.</title>
        <authorList>
            <person name="Kim H.-S."/>
            <person name="Busman M."/>
            <person name="Brown D.W."/>
            <person name="Divon H."/>
            <person name="Uhlig S."/>
            <person name="Proctor R.H."/>
        </authorList>
    </citation>
    <scope>NUCLEOTIDE SEQUENCE [LARGE SCALE GENOMIC DNA]</scope>
    <source>
        <strain evidence="3 4">NRRL 53147</strain>
    </source>
</reference>
<sequence length="544" mass="56071">MKSQTILTTVLGASGVLSQPDHGAMSFDTWCVTYLSTYLVPVANPGKSTGASSLQPTFAGNSSVPVTQTEPQSTLTTDITSEVSTSVEIGPTEAQSGSETVSFDSTTGTLTDQITTLPESIVSTDVLTTSTGIIEPPGRTVIFLISAPNTRKRQNTDKGFVGNDNPSICTFAQSFNLAEEQLFIDGAPFFYDGEDYKELVAGPAPPAGAVTRLFGTNGRALQVNLPGVTAGFCQASDGRIYVTFTSGPVGCEVVILEVYDERQCQNGRLVGIDTTTSATETATSEAISSGRATSAEGSVTKETASTSESIAASSSVAQSQSVGPVSQTTESEASTVASSSVAESIPASLTTSIAASKASTLSPASSSVIGETTTDEVFPTSAPSLVSTTTEAEESTSEEPTSQASSETTETSESSSEESTSAATTEAEQSVTETTTAVEETTTTENETTVEATTESGTESATTTEDATTVVSTTEESSAEETTAEETTTEDQTTVVSTTEESATEETTAEETTTEDLTRIETTTEETTTEETATTETSTAAVPT</sequence>
<feature type="compositionally biased region" description="Low complexity" evidence="1">
    <location>
        <begin position="530"/>
        <end position="544"/>
    </location>
</feature>
<evidence type="ECO:0000259" key="2">
    <source>
        <dbReference type="Pfam" id="PF25485"/>
    </source>
</evidence>
<dbReference type="Pfam" id="PF25485">
    <property type="entry name" value="DUF7908"/>
    <property type="match status" value="1"/>
</dbReference>
<comment type="caution">
    <text evidence="3">The sequence shown here is derived from an EMBL/GenBank/DDBJ whole genome shotgun (WGS) entry which is preliminary data.</text>
</comment>
<gene>
    <name evidence="3" type="ORF">FMEXI_1508</name>
</gene>
<name>A0A8H5N7A7_9HYPO</name>
<keyword evidence="4" id="KW-1185">Reference proteome</keyword>
<dbReference type="Proteomes" id="UP000522262">
    <property type="component" value="Unassembled WGS sequence"/>
</dbReference>
<organism evidence="3 4">
    <name type="scientific">Fusarium mexicanum</name>
    <dbReference type="NCBI Taxonomy" id="751941"/>
    <lineage>
        <taxon>Eukaryota</taxon>
        <taxon>Fungi</taxon>
        <taxon>Dikarya</taxon>
        <taxon>Ascomycota</taxon>
        <taxon>Pezizomycotina</taxon>
        <taxon>Sordariomycetes</taxon>
        <taxon>Hypocreomycetidae</taxon>
        <taxon>Hypocreales</taxon>
        <taxon>Nectriaceae</taxon>
        <taxon>Fusarium</taxon>
        <taxon>Fusarium fujikuroi species complex</taxon>
    </lineage>
</organism>
<dbReference type="AlphaFoldDB" id="A0A8H5N7A7"/>
<feature type="compositionally biased region" description="Low complexity" evidence="1">
    <location>
        <begin position="302"/>
        <end position="331"/>
    </location>
</feature>
<feature type="compositionally biased region" description="Low complexity" evidence="1">
    <location>
        <begin position="398"/>
        <end position="476"/>
    </location>
</feature>
<evidence type="ECO:0000313" key="4">
    <source>
        <dbReference type="Proteomes" id="UP000522262"/>
    </source>
</evidence>
<feature type="compositionally biased region" description="Low complexity" evidence="1">
    <location>
        <begin position="490"/>
        <end position="501"/>
    </location>
</feature>
<feature type="region of interest" description="Disordered" evidence="1">
    <location>
        <begin position="356"/>
        <end position="544"/>
    </location>
</feature>
<accession>A0A8H5N7A7</accession>
<feature type="region of interest" description="Disordered" evidence="1">
    <location>
        <begin position="276"/>
        <end position="331"/>
    </location>
</feature>
<feature type="compositionally biased region" description="Low complexity" evidence="1">
    <location>
        <begin position="276"/>
        <end position="286"/>
    </location>
</feature>
<feature type="compositionally biased region" description="Acidic residues" evidence="1">
    <location>
        <begin position="502"/>
        <end position="514"/>
    </location>
</feature>
<feature type="compositionally biased region" description="Acidic residues" evidence="1">
    <location>
        <begin position="477"/>
        <end position="489"/>
    </location>
</feature>
<evidence type="ECO:0000313" key="3">
    <source>
        <dbReference type="EMBL" id="KAF5555337.1"/>
    </source>
</evidence>